<evidence type="ECO:0000313" key="2">
    <source>
        <dbReference type="EMBL" id="ETO32513.1"/>
    </source>
</evidence>
<accession>X6P304</accession>
<feature type="transmembrane region" description="Helical" evidence="1">
    <location>
        <begin position="195"/>
        <end position="217"/>
    </location>
</feature>
<feature type="transmembrane region" description="Helical" evidence="1">
    <location>
        <begin position="116"/>
        <end position="135"/>
    </location>
</feature>
<organism evidence="2 3">
    <name type="scientific">Reticulomyxa filosa</name>
    <dbReference type="NCBI Taxonomy" id="46433"/>
    <lineage>
        <taxon>Eukaryota</taxon>
        <taxon>Sar</taxon>
        <taxon>Rhizaria</taxon>
        <taxon>Retaria</taxon>
        <taxon>Foraminifera</taxon>
        <taxon>Monothalamids</taxon>
        <taxon>Reticulomyxidae</taxon>
        <taxon>Reticulomyxa</taxon>
    </lineage>
</organism>
<sequence>MIEVDVFWSFAIGASIACAAGPSLQYNSNPLASSYFAYLCFVLACVFAPSGCYLLIAYPGWESMFLLNREYVNSYPILITIFSSTNTLLGMIGYYEAWWVMRYTPNGLIRAQKYWVIPYVIMFAILGLGYNRFLYSSSYENFHENKKVDWMEFFTQPSDVFVTLLKMGLILIPLLYYPVFAWGSSHINGKVLKEALRWYGIGIIIVSCGYIGFIHYFTEFQITFADDRYPF</sequence>
<feature type="transmembrane region" description="Helical" evidence="1">
    <location>
        <begin position="36"/>
        <end position="56"/>
    </location>
</feature>
<proteinExistence type="predicted"/>
<evidence type="ECO:0000256" key="1">
    <source>
        <dbReference type="SAM" id="Phobius"/>
    </source>
</evidence>
<dbReference type="EMBL" id="ASPP01004156">
    <property type="protein sequence ID" value="ETO32513.1"/>
    <property type="molecule type" value="Genomic_DNA"/>
</dbReference>
<feature type="transmembrane region" description="Helical" evidence="1">
    <location>
        <begin position="76"/>
        <end position="95"/>
    </location>
</feature>
<dbReference type="AlphaFoldDB" id="X6P304"/>
<keyword evidence="1" id="KW-0812">Transmembrane</keyword>
<dbReference type="OMA" id="ETMQVAT"/>
<feature type="transmembrane region" description="Helical" evidence="1">
    <location>
        <begin position="6"/>
        <end position="24"/>
    </location>
</feature>
<name>X6P304_RETFI</name>
<dbReference type="Proteomes" id="UP000023152">
    <property type="component" value="Unassembled WGS sequence"/>
</dbReference>
<dbReference type="OrthoDB" id="2372673at2759"/>
<comment type="caution">
    <text evidence="2">The sequence shown here is derived from an EMBL/GenBank/DDBJ whole genome shotgun (WGS) entry which is preliminary data.</text>
</comment>
<keyword evidence="1" id="KW-1133">Transmembrane helix</keyword>
<keyword evidence="1" id="KW-0472">Membrane</keyword>
<protein>
    <submittedName>
        <fullName evidence="2">Uncharacterized protein</fullName>
    </submittedName>
</protein>
<gene>
    <name evidence="2" type="ORF">RFI_04605</name>
</gene>
<feature type="transmembrane region" description="Helical" evidence="1">
    <location>
        <begin position="160"/>
        <end position="183"/>
    </location>
</feature>
<evidence type="ECO:0000313" key="3">
    <source>
        <dbReference type="Proteomes" id="UP000023152"/>
    </source>
</evidence>
<reference evidence="2 3" key="1">
    <citation type="journal article" date="2013" name="Curr. Biol.">
        <title>The Genome of the Foraminiferan Reticulomyxa filosa.</title>
        <authorList>
            <person name="Glockner G."/>
            <person name="Hulsmann N."/>
            <person name="Schleicher M."/>
            <person name="Noegel A.A."/>
            <person name="Eichinger L."/>
            <person name="Gallinger C."/>
            <person name="Pawlowski J."/>
            <person name="Sierra R."/>
            <person name="Euteneuer U."/>
            <person name="Pillet L."/>
            <person name="Moustafa A."/>
            <person name="Platzer M."/>
            <person name="Groth M."/>
            <person name="Szafranski K."/>
            <person name="Schliwa M."/>
        </authorList>
    </citation>
    <scope>NUCLEOTIDE SEQUENCE [LARGE SCALE GENOMIC DNA]</scope>
</reference>
<keyword evidence="3" id="KW-1185">Reference proteome</keyword>